<dbReference type="EMBL" id="BJXB01000004">
    <property type="protein sequence ID" value="GEM45690.1"/>
    <property type="molecule type" value="Genomic_DNA"/>
</dbReference>
<dbReference type="OrthoDB" id="74119at2"/>
<dbReference type="Gene3D" id="1.25.40.10">
    <property type="entry name" value="Tetratricopeptide repeat domain"/>
    <property type="match status" value="2"/>
</dbReference>
<dbReference type="SUPFAM" id="SSF48452">
    <property type="entry name" value="TPR-like"/>
    <property type="match status" value="2"/>
</dbReference>
<proteinExistence type="predicted"/>
<gene>
    <name evidence="4" type="ORF">DC3_13250</name>
</gene>
<feature type="domain" description="Bacterial transcriptional activator" evidence="3">
    <location>
        <begin position="91"/>
        <end position="220"/>
    </location>
</feature>
<dbReference type="RefSeq" id="WP_146883202.1">
    <property type="nucleotide sequence ID" value="NZ_BJXB01000004.1"/>
</dbReference>
<keyword evidence="5" id="KW-1185">Reference proteome</keyword>
<dbReference type="Gene3D" id="3.40.50.300">
    <property type="entry name" value="P-loop containing nucleotide triphosphate hydrolases"/>
    <property type="match status" value="1"/>
</dbReference>
<name>A0A511MYL8_DEIC1</name>
<evidence type="ECO:0000313" key="4">
    <source>
        <dbReference type="EMBL" id="GEM45690.1"/>
    </source>
</evidence>
<protein>
    <recommendedName>
        <fullName evidence="3">Bacterial transcriptional activator domain-containing protein</fullName>
    </recommendedName>
</protein>
<dbReference type="InterPro" id="IPR041664">
    <property type="entry name" value="AAA_16"/>
</dbReference>
<accession>A0A511MYL8</accession>
<dbReference type="Pfam" id="PF13191">
    <property type="entry name" value="AAA_16"/>
    <property type="match status" value="1"/>
</dbReference>
<dbReference type="InterPro" id="IPR011990">
    <property type="entry name" value="TPR-like_helical_dom_sf"/>
</dbReference>
<keyword evidence="2" id="KW-0067">ATP-binding</keyword>
<dbReference type="SMART" id="SM01043">
    <property type="entry name" value="BTAD"/>
    <property type="match status" value="1"/>
</dbReference>
<keyword evidence="1" id="KW-0547">Nucleotide-binding</keyword>
<evidence type="ECO:0000259" key="3">
    <source>
        <dbReference type="SMART" id="SM01043"/>
    </source>
</evidence>
<dbReference type="InterPro" id="IPR027417">
    <property type="entry name" value="P-loop_NTPase"/>
</dbReference>
<evidence type="ECO:0000313" key="5">
    <source>
        <dbReference type="Proteomes" id="UP000321306"/>
    </source>
</evidence>
<dbReference type="PANTHER" id="PTHR16305:SF28">
    <property type="entry name" value="GUANYLATE CYCLASE DOMAIN-CONTAINING PROTEIN"/>
    <property type="match status" value="1"/>
</dbReference>
<comment type="caution">
    <text evidence="4">The sequence shown here is derived from an EMBL/GenBank/DDBJ whole genome shotgun (WGS) entry which is preliminary data.</text>
</comment>
<dbReference type="GO" id="GO:0005737">
    <property type="term" value="C:cytoplasm"/>
    <property type="evidence" value="ECO:0007669"/>
    <property type="project" value="TreeGrafter"/>
</dbReference>
<reference evidence="4 5" key="1">
    <citation type="submission" date="2019-07" db="EMBL/GenBank/DDBJ databases">
        <title>Whole genome shotgun sequence of Deinococcus cellulosilyticus NBRC 106333.</title>
        <authorList>
            <person name="Hosoyama A."/>
            <person name="Uohara A."/>
            <person name="Ohji S."/>
            <person name="Ichikawa N."/>
        </authorList>
    </citation>
    <scope>NUCLEOTIDE SEQUENCE [LARGE SCALE GENOMIC DNA]</scope>
    <source>
        <strain evidence="4 5">NBRC 106333</strain>
    </source>
</reference>
<dbReference type="Proteomes" id="UP000321306">
    <property type="component" value="Unassembled WGS sequence"/>
</dbReference>
<dbReference type="GO" id="GO:0004016">
    <property type="term" value="F:adenylate cyclase activity"/>
    <property type="evidence" value="ECO:0007669"/>
    <property type="project" value="TreeGrafter"/>
</dbReference>
<dbReference type="SUPFAM" id="SSF52540">
    <property type="entry name" value="P-loop containing nucleoside triphosphate hydrolases"/>
    <property type="match status" value="1"/>
</dbReference>
<evidence type="ECO:0000256" key="1">
    <source>
        <dbReference type="ARBA" id="ARBA00022741"/>
    </source>
</evidence>
<dbReference type="InterPro" id="IPR036388">
    <property type="entry name" value="WH-like_DNA-bd_sf"/>
</dbReference>
<organism evidence="4 5">
    <name type="scientific">Deinococcus cellulosilyticus (strain DSM 18568 / NBRC 106333 / KACC 11606 / 5516J-15)</name>
    <dbReference type="NCBI Taxonomy" id="1223518"/>
    <lineage>
        <taxon>Bacteria</taxon>
        <taxon>Thermotogati</taxon>
        <taxon>Deinococcota</taxon>
        <taxon>Deinococci</taxon>
        <taxon>Deinococcales</taxon>
        <taxon>Deinococcaceae</taxon>
        <taxon>Deinococcus</taxon>
    </lineage>
</organism>
<dbReference type="PANTHER" id="PTHR16305">
    <property type="entry name" value="TESTICULAR SOLUBLE ADENYLYL CYCLASE"/>
    <property type="match status" value="1"/>
</dbReference>
<dbReference type="Gene3D" id="1.10.10.10">
    <property type="entry name" value="Winged helix-like DNA-binding domain superfamily/Winged helix DNA-binding domain"/>
    <property type="match status" value="1"/>
</dbReference>
<sequence>MTLQLHLLGEARLVVQDRTVRLDRRTAAVLSYLALSGPTVKYRLAGLLWPDSEEHTARGNMRQLLRRLKTAAGFEVIEGQEVIHLHPQLQVDALTRQEAHEADSLPQSLLEHQDYDDLPEFQEWLDSQREQMQQKALDRLLESARQALEAGQPLEALQLASKVILLDPCHEEATAVQMQAHLQRNEVGAAEKCLQRLTENLAALGLEVSAELGHLLHSWPITSDQVESRHGGRPPLLRGREQEWAWLEQAWEQHRIFFVTGEAGLGKSRLVTDFVHSHTRAVILKGQPADQQVPYATVRRIVRQLLTAVPRLQEPGALPVWVRQELRRLVPELLTQEGADAPLAAWDKLRFFDAQVELMREAAKDVGVLVFDDAQHADPATTELAIYIFARAVQEAAALPRFIDIYRQMDLPVAAAEAIERLVVDGLASVLEVKPLAPTDVGLLFEDLCCVSLTGNALQEVHRLVQGSPLYLSELAKHLHSVGWKEGPLPRDLPWQGSVGEVIEQRLETLSPLALQVVRVSALLQGEVHLEWVACALRQPAWQLMEVWSDLEKTGFLTGEAFSHDLVREAVVRHTPAGVQRELHLCLAEALQGSGADALRVAQHFQKGEAPLQAAEAYLQAAHQAFERFGLRAALEQAGQAAQLLEASGALEAAYEAHAGLIQKVWRHDLSQVQPEEMERLQKRVQTAEQQERFDVLHASWLLYGQQQAVQAEQEARQALDREPAQPEIRAELLCVLLECALAQRRGRDIQERVQQVLEALVFQHSDALLALQAMTLSVAYGIMSDFETAAIWVERSAELFEKLQDDYRAMTAWSYYTTVLERQGKWAEADAVREKLHHKLRRGLEVGSLQYLNAVCWAVSLTHRRMYRQALTQLQACQGLLQAGRHNSSTLDRAFANFYFAVGDLRSSEACIRRALENPDPQDAARELPWVLKSWIHFELGETEQAAFALSEGEKALKAAPFTYTLGLWHLIHGLHVRDGRQQEHLEQALHMAQRYNHPELLTTVLSARAELAFSEGRWEEALADSTGAYQRFMTHPPREDPARLLLMHHQVTKALRQPQAEQVLDYALHWLEKTSEEVPEEHLGHFWNRPSHRTLLQKASARLLPDRA</sequence>
<evidence type="ECO:0000256" key="2">
    <source>
        <dbReference type="ARBA" id="ARBA00022840"/>
    </source>
</evidence>
<dbReference type="InterPro" id="IPR005158">
    <property type="entry name" value="BTAD"/>
</dbReference>
<dbReference type="GO" id="GO:0005524">
    <property type="term" value="F:ATP binding"/>
    <property type="evidence" value="ECO:0007669"/>
    <property type="project" value="UniProtKB-KW"/>
</dbReference>
<dbReference type="AlphaFoldDB" id="A0A511MYL8"/>